<gene>
    <name evidence="5" type="ORF">CHH72_13530</name>
</gene>
<dbReference type="GO" id="GO:0003700">
    <property type="term" value="F:DNA-binding transcription factor activity"/>
    <property type="evidence" value="ECO:0007669"/>
    <property type="project" value="InterPro"/>
</dbReference>
<keyword evidence="3" id="KW-0804">Transcription</keyword>
<accession>A0A268NXR8</accession>
<dbReference type="PANTHER" id="PTHR43280:SF34">
    <property type="entry name" value="ARAC-FAMILY TRANSCRIPTIONAL REGULATOR"/>
    <property type="match status" value="1"/>
</dbReference>
<dbReference type="GO" id="GO:0043565">
    <property type="term" value="F:sequence-specific DNA binding"/>
    <property type="evidence" value="ECO:0007669"/>
    <property type="project" value="InterPro"/>
</dbReference>
<evidence type="ECO:0000256" key="1">
    <source>
        <dbReference type="ARBA" id="ARBA00023015"/>
    </source>
</evidence>
<evidence type="ECO:0000256" key="3">
    <source>
        <dbReference type="ARBA" id="ARBA00023163"/>
    </source>
</evidence>
<dbReference type="InterPro" id="IPR018060">
    <property type="entry name" value="HTH_AraC"/>
</dbReference>
<proteinExistence type="predicted"/>
<sequence>MNRLDYSQIKFVAKLIYDSYKIPVIFCDQDKNIIFEHHVDVKNPINKTMFPSLIHGNDEVRVPLIKVTNFLENLIFLHVEEFGQRTGTLIIGPSLSTDMTKDTLSRLFHDLQLPKSNQEKLLQYYKKLVQLNRTELFQVAQLAHYLLFQEELDEMVISKQAKLVENMEVFVEQQVQSRRSNLSLHMDIHKERYIWQCIKEGDKEGLTRHLQELNLDGVGLLSTKSHIRHTKNSAIVSIALATRAAIDGGLYPEIAFTMSDLYIQHIEDSHDVGQINLYSYEYLFELIERVNANKSSNQSKPIRVCKNYIFNHIYDSISIDELAKIVHLNPVYLSQLFKKETGLSLGRYIQREKLFEAQKLLVQTDTSIAEISSLLQFSDQSHFASAFKKYTGLTPREYRKNPKYNT</sequence>
<keyword evidence="1" id="KW-0805">Transcription regulation</keyword>
<evidence type="ECO:0000313" key="6">
    <source>
        <dbReference type="Proteomes" id="UP000216207"/>
    </source>
</evidence>
<dbReference type="PROSITE" id="PS01124">
    <property type="entry name" value="HTH_ARAC_FAMILY_2"/>
    <property type="match status" value="1"/>
</dbReference>
<organism evidence="5 6">
    <name type="scientific">Shouchella clausii</name>
    <name type="common">Alkalihalobacillus clausii</name>
    <dbReference type="NCBI Taxonomy" id="79880"/>
    <lineage>
        <taxon>Bacteria</taxon>
        <taxon>Bacillati</taxon>
        <taxon>Bacillota</taxon>
        <taxon>Bacilli</taxon>
        <taxon>Bacillales</taxon>
        <taxon>Bacillaceae</taxon>
        <taxon>Shouchella</taxon>
    </lineage>
</organism>
<dbReference type="InterPro" id="IPR009057">
    <property type="entry name" value="Homeodomain-like_sf"/>
</dbReference>
<reference evidence="5 6" key="1">
    <citation type="submission" date="2017-07" db="EMBL/GenBank/DDBJ databases">
        <title>Isolation and whole genome analysis of endospore-forming bacteria from heroin.</title>
        <authorList>
            <person name="Kalinowski J."/>
            <person name="Ahrens B."/>
            <person name="Al-Dilaimi A."/>
            <person name="Winkler A."/>
            <person name="Wibberg D."/>
            <person name="Schleenbecker U."/>
            <person name="Ruckert C."/>
            <person name="Wolfel R."/>
            <person name="Grass G."/>
        </authorList>
    </citation>
    <scope>NUCLEOTIDE SEQUENCE [LARGE SCALE GENOMIC DNA]</scope>
    <source>
        <strain evidence="5 6">7539</strain>
    </source>
</reference>
<dbReference type="PROSITE" id="PS00041">
    <property type="entry name" value="HTH_ARAC_FAMILY_1"/>
    <property type="match status" value="1"/>
</dbReference>
<dbReference type="Gene3D" id="1.10.10.60">
    <property type="entry name" value="Homeodomain-like"/>
    <property type="match status" value="2"/>
</dbReference>
<protein>
    <recommendedName>
        <fullName evidence="4">HTH araC/xylS-type domain-containing protein</fullName>
    </recommendedName>
</protein>
<dbReference type="PRINTS" id="PR00032">
    <property type="entry name" value="HTHARAC"/>
</dbReference>
<dbReference type="InterPro" id="IPR018062">
    <property type="entry name" value="HTH_AraC-typ_CS"/>
</dbReference>
<dbReference type="InterPro" id="IPR020449">
    <property type="entry name" value="Tscrpt_reg_AraC-type_HTH"/>
</dbReference>
<dbReference type="PANTHER" id="PTHR43280">
    <property type="entry name" value="ARAC-FAMILY TRANSCRIPTIONAL REGULATOR"/>
    <property type="match status" value="1"/>
</dbReference>
<dbReference type="AlphaFoldDB" id="A0A268NXR8"/>
<evidence type="ECO:0000259" key="4">
    <source>
        <dbReference type="PROSITE" id="PS01124"/>
    </source>
</evidence>
<evidence type="ECO:0000313" key="5">
    <source>
        <dbReference type="EMBL" id="PAE88296.1"/>
    </source>
</evidence>
<dbReference type="Pfam" id="PF12833">
    <property type="entry name" value="HTH_18"/>
    <property type="match status" value="1"/>
</dbReference>
<dbReference type="SUPFAM" id="SSF46689">
    <property type="entry name" value="Homeodomain-like"/>
    <property type="match status" value="2"/>
</dbReference>
<feature type="domain" description="HTH araC/xylS-type" evidence="4">
    <location>
        <begin position="303"/>
        <end position="401"/>
    </location>
</feature>
<dbReference type="EMBL" id="NPCC01000017">
    <property type="protein sequence ID" value="PAE88296.1"/>
    <property type="molecule type" value="Genomic_DNA"/>
</dbReference>
<dbReference type="Proteomes" id="UP000216207">
    <property type="component" value="Unassembled WGS sequence"/>
</dbReference>
<comment type="caution">
    <text evidence="5">The sequence shown here is derived from an EMBL/GenBank/DDBJ whole genome shotgun (WGS) entry which is preliminary data.</text>
</comment>
<dbReference type="SMART" id="SM00342">
    <property type="entry name" value="HTH_ARAC"/>
    <property type="match status" value="1"/>
</dbReference>
<name>A0A268NXR8_SHOCL</name>
<dbReference type="RefSeq" id="WP_095326801.1">
    <property type="nucleotide sequence ID" value="NZ_NPCC01000017.1"/>
</dbReference>
<keyword evidence="2" id="KW-0238">DNA-binding</keyword>
<evidence type="ECO:0000256" key="2">
    <source>
        <dbReference type="ARBA" id="ARBA00023125"/>
    </source>
</evidence>